<dbReference type="SMART" id="SM00233">
    <property type="entry name" value="PH"/>
    <property type="match status" value="1"/>
</dbReference>
<name>A0AAD8FD80_BIOPF</name>
<dbReference type="PROSITE" id="PS50003">
    <property type="entry name" value="PH_DOMAIN"/>
    <property type="match status" value="1"/>
</dbReference>
<dbReference type="GO" id="GO:0005737">
    <property type="term" value="C:cytoplasm"/>
    <property type="evidence" value="ECO:0007669"/>
    <property type="project" value="TreeGrafter"/>
</dbReference>
<evidence type="ECO:0000259" key="3">
    <source>
        <dbReference type="PROSITE" id="PS50003"/>
    </source>
</evidence>
<dbReference type="InterPro" id="IPR039034">
    <property type="entry name" value="INPP4"/>
</dbReference>
<reference evidence="4" key="2">
    <citation type="submission" date="2023-04" db="EMBL/GenBank/DDBJ databases">
        <authorList>
            <person name="Bu L."/>
            <person name="Lu L."/>
            <person name="Laidemitt M.R."/>
            <person name="Zhang S.M."/>
            <person name="Mutuku M."/>
            <person name="Mkoji G."/>
            <person name="Steinauer M."/>
            <person name="Loker E.S."/>
        </authorList>
    </citation>
    <scope>NUCLEOTIDE SEQUENCE</scope>
    <source>
        <strain evidence="4">KasaAsao</strain>
        <tissue evidence="4">Whole Snail</tissue>
    </source>
</reference>
<reference evidence="4" key="1">
    <citation type="journal article" date="2023" name="PLoS Negl. Trop. Dis.">
        <title>A genome sequence for Biomphalaria pfeifferi, the major vector snail for the human-infecting parasite Schistosoma mansoni.</title>
        <authorList>
            <person name="Bu L."/>
            <person name="Lu L."/>
            <person name="Laidemitt M.R."/>
            <person name="Zhang S.M."/>
            <person name="Mutuku M."/>
            <person name="Mkoji G."/>
            <person name="Steinauer M."/>
            <person name="Loker E.S."/>
        </authorList>
    </citation>
    <scope>NUCLEOTIDE SEQUENCE</scope>
    <source>
        <strain evidence="4">KasaAsao</strain>
    </source>
</reference>
<dbReference type="Proteomes" id="UP001233172">
    <property type="component" value="Unassembled WGS sequence"/>
</dbReference>
<organism evidence="4 5">
    <name type="scientific">Biomphalaria pfeifferi</name>
    <name type="common">Bloodfluke planorb</name>
    <name type="synonym">Freshwater snail</name>
    <dbReference type="NCBI Taxonomy" id="112525"/>
    <lineage>
        <taxon>Eukaryota</taxon>
        <taxon>Metazoa</taxon>
        <taxon>Spiralia</taxon>
        <taxon>Lophotrochozoa</taxon>
        <taxon>Mollusca</taxon>
        <taxon>Gastropoda</taxon>
        <taxon>Heterobranchia</taxon>
        <taxon>Euthyneura</taxon>
        <taxon>Panpulmonata</taxon>
        <taxon>Hygrophila</taxon>
        <taxon>Lymnaeoidea</taxon>
        <taxon>Planorbidae</taxon>
        <taxon>Biomphalaria</taxon>
    </lineage>
</organism>
<dbReference type="Gene3D" id="2.30.29.30">
    <property type="entry name" value="Pleckstrin-homology domain (PH domain)/Phosphotyrosine-binding domain (PTB)"/>
    <property type="match status" value="1"/>
</dbReference>
<dbReference type="Pfam" id="PF00169">
    <property type="entry name" value="PH"/>
    <property type="match status" value="1"/>
</dbReference>
<evidence type="ECO:0000313" key="5">
    <source>
        <dbReference type="Proteomes" id="UP001233172"/>
    </source>
</evidence>
<dbReference type="PANTHER" id="PTHR12187">
    <property type="entry name" value="AGAP000124-PA"/>
    <property type="match status" value="1"/>
</dbReference>
<sequence>MRFNSKELSLLVQQTSKYDKEGYLMMKEKQDGFFKKQEAYVNRYVRLRGNLLFYFKSKDSKSEPLGVIVLERCAVELAVDQETKNGFLLVFEGEDQPFRFDAHTEEIRDAWIQCLHIASHECLKMQLQSLREQLHTKTGTDPVQLPTECNSSVDFESHSDNASQEPVIEISLACSGLPNDTSDVPPNALVVVHTMLPPQQQIWMHHNHTEIIEKDNNPHFLKTIGFGDKFGIDTSTRVRLTVHNVVERMTGTMSPIGQTTFTIQDLFANNDLTLTLKLSGNRLKDCGTVRVTAWINDDKLSVAQLQNQKDGTYNRRTKSASIKNQSHHLQAHFNDIIKRSFRFATNSERSEIQVSEYMAESKWTFELPIQLLHLWVQEEKCMISMLQDLGELVTEWEEEQLIWKSLGVERATTYMNMMDMYTDNSVSNLIKLLFRKIKSTNLIFAFDENFAKKEAADYCMSLIVSYSQHELHLREFAGITFKRSADKGKLELEFIPINLHVERMVVSSDFSTPGKMYDITTVGAFSTHCRDMKNGGLKRVLHQIKASFTPDNSSQQFTKIQRACKYLNEVTELKQEMKRLSVCLYESAVNQQASLVHEVMAIMKEKIAKVNSLCEEAVVVAAANAYLSAKRNANVSDGADSSSLKNLSVEKTRNSEQKWSGSSCVKSPTMEPWEVTCVNLKAAFVCLQSVVDNFSNTEKTQKLLEEIKPALTKVQGLLDIVWARLSLFLTFLCIMENKGQVKQAHEAKIRRDIINAHAITTLVSTFAAMTLTSKMKDPQFLKQLSTVGILCELEGLLSCYGSELCMLEDMMVAVDDLNFVSFRLVPLKDEDYTPRASLGCFVKEGPYPDIYRHNIIIDMPVIQEVFSLLPKELQAGKEIPVSALAFNIGINEQATLAEKFGSTALQEKLNMTSFAKLYEYYVHYSKHFEDPLDKSHGVGSLSHMIKMLQSNVMSKKSKNVEVLHTAAEVIRAMNGLRITFCKSGKDRTSMAVTLEMVHILQRHHNLASHVFIQSLDCLRSVGCRRENTLKNTGVKKYAFISLQMLYIPKLYRAPSGTYGNVQT</sequence>
<dbReference type="InterPro" id="IPR011993">
    <property type="entry name" value="PH-like_dom_sf"/>
</dbReference>
<dbReference type="AlphaFoldDB" id="A0AAD8FD80"/>
<evidence type="ECO:0000313" key="4">
    <source>
        <dbReference type="EMBL" id="KAK0060647.1"/>
    </source>
</evidence>
<evidence type="ECO:0000256" key="2">
    <source>
        <dbReference type="ARBA" id="ARBA00023098"/>
    </source>
</evidence>
<dbReference type="PANTHER" id="PTHR12187:SF11">
    <property type="entry name" value="PHOSPHATIDYLINOSITOL-3,4-BISPHOSPHATE 4-PHOSPHATASE"/>
    <property type="match status" value="1"/>
</dbReference>
<accession>A0AAD8FD80</accession>
<gene>
    <name evidence="4" type="ORF">Bpfe_009835</name>
</gene>
<dbReference type="InterPro" id="IPR001849">
    <property type="entry name" value="PH_domain"/>
</dbReference>
<dbReference type="EMBL" id="JASAOG010000034">
    <property type="protein sequence ID" value="KAK0060647.1"/>
    <property type="molecule type" value="Genomic_DNA"/>
</dbReference>
<keyword evidence="2" id="KW-0443">Lipid metabolism</keyword>
<feature type="domain" description="PH" evidence="3">
    <location>
        <begin position="17"/>
        <end position="120"/>
    </location>
</feature>
<evidence type="ECO:0000256" key="1">
    <source>
        <dbReference type="ARBA" id="ARBA00022801"/>
    </source>
</evidence>
<protein>
    <submittedName>
        <fullName evidence="4">Inositol polyphosphate-4-phosphatase type I A isoform X4</fullName>
    </submittedName>
</protein>
<keyword evidence="5" id="KW-1185">Reference proteome</keyword>
<keyword evidence="1" id="KW-0378">Hydrolase</keyword>
<dbReference type="GO" id="GO:0016316">
    <property type="term" value="F:phosphatidylinositol-3,4-bisphosphate 4-phosphatase activity"/>
    <property type="evidence" value="ECO:0007669"/>
    <property type="project" value="InterPro"/>
</dbReference>
<comment type="caution">
    <text evidence="4">The sequence shown here is derived from an EMBL/GenBank/DDBJ whole genome shotgun (WGS) entry which is preliminary data.</text>
</comment>
<proteinExistence type="predicted"/>
<dbReference type="SUPFAM" id="SSF50729">
    <property type="entry name" value="PH domain-like"/>
    <property type="match status" value="1"/>
</dbReference>